<organism evidence="2 3">
    <name type="scientific">Pristionchus fissidentatus</name>
    <dbReference type="NCBI Taxonomy" id="1538716"/>
    <lineage>
        <taxon>Eukaryota</taxon>
        <taxon>Metazoa</taxon>
        <taxon>Ecdysozoa</taxon>
        <taxon>Nematoda</taxon>
        <taxon>Chromadorea</taxon>
        <taxon>Rhabditida</taxon>
        <taxon>Rhabditina</taxon>
        <taxon>Diplogasteromorpha</taxon>
        <taxon>Diplogasteroidea</taxon>
        <taxon>Neodiplogasteridae</taxon>
        <taxon>Pristionchus</taxon>
    </lineage>
</organism>
<protein>
    <recommendedName>
        <fullName evidence="4">G protein-coupled receptor</fullName>
    </recommendedName>
</protein>
<evidence type="ECO:0000256" key="1">
    <source>
        <dbReference type="SAM" id="Phobius"/>
    </source>
</evidence>
<feature type="transmembrane region" description="Helical" evidence="1">
    <location>
        <begin position="249"/>
        <end position="267"/>
    </location>
</feature>
<accession>A0AAV5WIU7</accession>
<keyword evidence="1" id="KW-1133">Transmembrane helix</keyword>
<feature type="transmembrane region" description="Helical" evidence="1">
    <location>
        <begin position="30"/>
        <end position="50"/>
    </location>
</feature>
<name>A0AAV5WIU7_9BILA</name>
<keyword evidence="1" id="KW-0812">Transmembrane</keyword>
<feature type="non-terminal residue" evidence="2">
    <location>
        <position position="1"/>
    </location>
</feature>
<feature type="transmembrane region" description="Helical" evidence="1">
    <location>
        <begin position="158"/>
        <end position="181"/>
    </location>
</feature>
<feature type="transmembrane region" description="Helical" evidence="1">
    <location>
        <begin position="56"/>
        <end position="77"/>
    </location>
</feature>
<comment type="caution">
    <text evidence="2">The sequence shown here is derived from an EMBL/GenBank/DDBJ whole genome shotgun (WGS) entry which is preliminary data.</text>
</comment>
<evidence type="ECO:0000313" key="3">
    <source>
        <dbReference type="Proteomes" id="UP001432322"/>
    </source>
</evidence>
<dbReference type="AlphaFoldDB" id="A0AAV5WIU7"/>
<reference evidence="2" key="1">
    <citation type="submission" date="2023-10" db="EMBL/GenBank/DDBJ databases">
        <title>Genome assembly of Pristionchus species.</title>
        <authorList>
            <person name="Yoshida K."/>
            <person name="Sommer R.J."/>
        </authorList>
    </citation>
    <scope>NUCLEOTIDE SEQUENCE</scope>
    <source>
        <strain evidence="2">RS5133</strain>
    </source>
</reference>
<evidence type="ECO:0008006" key="4">
    <source>
        <dbReference type="Google" id="ProtNLM"/>
    </source>
</evidence>
<proteinExistence type="predicted"/>
<dbReference type="Proteomes" id="UP001432322">
    <property type="component" value="Unassembled WGS sequence"/>
</dbReference>
<feature type="transmembrane region" description="Helical" evidence="1">
    <location>
        <begin position="84"/>
        <end position="107"/>
    </location>
</feature>
<evidence type="ECO:0000313" key="2">
    <source>
        <dbReference type="EMBL" id="GMT29709.1"/>
    </source>
</evidence>
<feature type="transmembrane region" description="Helical" evidence="1">
    <location>
        <begin position="215"/>
        <end position="237"/>
    </location>
</feature>
<sequence length="290" mass="32883">LSSMTAPIVIFNQKKDGKEIDEKKLDETRFWIFLVLYILLVPLLIFYLPLLIEFKHVVLLCFVFSFFSSPLISFLLVSCRKSRCFYPILFIIIALSIAAFVTGLKLIGKQSKVDVTLQHYAEICQSSSLIVFVPLFFRLAHPQSLATPQQSTISFWKLLSMHFALTAVIAVPACATVHYTTFQLNKLRHYVVIISAIVCHHFLNSDPKAENKCPLWISLPSVLFITGVLHTHTFINIEVIAAPCSVYQLFHQLVVICLPFAIIYGWNKETRAVDCTKIDKECMKAVAAII</sequence>
<keyword evidence="1" id="KW-0472">Membrane</keyword>
<dbReference type="EMBL" id="BTSY01000005">
    <property type="protein sequence ID" value="GMT29709.1"/>
    <property type="molecule type" value="Genomic_DNA"/>
</dbReference>
<keyword evidence="3" id="KW-1185">Reference proteome</keyword>
<gene>
    <name evidence="2" type="ORF">PFISCL1PPCAC_21006</name>
</gene>